<proteinExistence type="predicted"/>
<evidence type="ECO:0000313" key="2">
    <source>
        <dbReference type="EMBL" id="SHF82094.1"/>
    </source>
</evidence>
<feature type="domain" description="DNA primase/polymerase bifunctional N-terminal" evidence="1">
    <location>
        <begin position="16"/>
        <end position="185"/>
    </location>
</feature>
<dbReference type="OrthoDB" id="3218228at2"/>
<dbReference type="CDD" id="cd04859">
    <property type="entry name" value="Prim_Pol"/>
    <property type="match status" value="1"/>
</dbReference>
<dbReference type="Proteomes" id="UP000184501">
    <property type="component" value="Unassembled WGS sequence"/>
</dbReference>
<dbReference type="EMBL" id="FQVN01000005">
    <property type="protein sequence ID" value="SHF82094.1"/>
    <property type="molecule type" value="Genomic_DNA"/>
</dbReference>
<protein>
    <submittedName>
        <fullName evidence="2">Bifunctional DNA primase/polymerase, N-terminal</fullName>
    </submittedName>
</protein>
<organism evidence="2 3">
    <name type="scientific">Streptoalloteichus hindustanus</name>
    <dbReference type="NCBI Taxonomy" id="2017"/>
    <lineage>
        <taxon>Bacteria</taxon>
        <taxon>Bacillati</taxon>
        <taxon>Actinomycetota</taxon>
        <taxon>Actinomycetes</taxon>
        <taxon>Pseudonocardiales</taxon>
        <taxon>Pseudonocardiaceae</taxon>
        <taxon>Streptoalloteichus</taxon>
    </lineage>
</organism>
<dbReference type="SUPFAM" id="SSF56747">
    <property type="entry name" value="Prim-pol domain"/>
    <property type="match status" value="1"/>
</dbReference>
<dbReference type="InterPro" id="IPR015330">
    <property type="entry name" value="DNA_primase/pol_bifunc_N"/>
</dbReference>
<evidence type="ECO:0000313" key="3">
    <source>
        <dbReference type="Proteomes" id="UP000184501"/>
    </source>
</evidence>
<accession>A0A1M5ESI1</accession>
<name>A0A1M5ESI1_STRHI</name>
<keyword evidence="3" id="KW-1185">Reference proteome</keyword>
<dbReference type="AlphaFoldDB" id="A0A1M5ESI1"/>
<evidence type="ECO:0000259" key="1">
    <source>
        <dbReference type="SMART" id="SM00943"/>
    </source>
</evidence>
<dbReference type="Pfam" id="PF09250">
    <property type="entry name" value="Prim-Pol"/>
    <property type="match status" value="1"/>
</dbReference>
<sequence length="297" mass="31910">MGRPAGTPADRLLRAAMSAAERGWPVMPLYPRSKRAVLRDWEHRATVDPETIRHWWAAQPYNIGIATGPAGLVVLDLDDAHGQPPPEPWAAEGVAHGRDVLAVLARRAGAPPPPRTYTVATPRGGEHRYFLAPAHHHLRCTVGSLGWRVDTRASGGYVTGAGSVHNGRIYTVADPSPVAPLPEWLVTALTPPPPREPAHPHLPSRRADAYLRAIVEDEADRVAHAVVGERNTTLFKAAATLGSLVAGGELDEHTARAVLDDAAATHLGVEGFTATESARTIDSGLRHGARQPRRLRD</sequence>
<dbReference type="Gene3D" id="3.30.720.160">
    <property type="entry name" value="Bifunctional DNA primase/polymerase, N-terminal"/>
    <property type="match status" value="1"/>
</dbReference>
<dbReference type="STRING" id="2017.SAMN05444320_105112"/>
<reference evidence="2 3" key="1">
    <citation type="submission" date="2016-11" db="EMBL/GenBank/DDBJ databases">
        <authorList>
            <person name="Jaros S."/>
            <person name="Januszkiewicz K."/>
            <person name="Wedrychowicz H."/>
        </authorList>
    </citation>
    <scope>NUCLEOTIDE SEQUENCE [LARGE SCALE GENOMIC DNA]</scope>
    <source>
        <strain evidence="2 3">DSM 44523</strain>
    </source>
</reference>
<gene>
    <name evidence="2" type="ORF">SAMN05444320_105112</name>
</gene>
<dbReference type="SMART" id="SM00943">
    <property type="entry name" value="Prim-Pol"/>
    <property type="match status" value="1"/>
</dbReference>
<dbReference type="RefSeq" id="WP_073484130.1">
    <property type="nucleotide sequence ID" value="NZ_FQVN01000005.1"/>
</dbReference>